<protein>
    <recommendedName>
        <fullName evidence="3">DUF3842 family protein</fullName>
    </recommendedName>
</protein>
<dbReference type="EMBL" id="ABYI02000019">
    <property type="protein sequence ID" value="EEG74733.1"/>
    <property type="molecule type" value="Genomic_DNA"/>
</dbReference>
<organism evidence="1 2">
    <name type="scientific">[Clostridium] hylemonae DSM 15053</name>
    <dbReference type="NCBI Taxonomy" id="553973"/>
    <lineage>
        <taxon>Bacteria</taxon>
        <taxon>Bacillati</taxon>
        <taxon>Bacillota</taxon>
        <taxon>Clostridia</taxon>
        <taxon>Lachnospirales</taxon>
        <taxon>Lachnospiraceae</taxon>
    </lineage>
</organism>
<dbReference type="eggNOG" id="ENOG503194H">
    <property type="taxonomic scope" value="Bacteria"/>
</dbReference>
<reference evidence="1" key="1">
    <citation type="submission" date="2009-02" db="EMBL/GenBank/DDBJ databases">
        <authorList>
            <person name="Fulton L."/>
            <person name="Clifton S."/>
            <person name="Fulton B."/>
            <person name="Xu J."/>
            <person name="Minx P."/>
            <person name="Pepin K.H."/>
            <person name="Johnson M."/>
            <person name="Bhonagiri V."/>
            <person name="Nash W.E."/>
            <person name="Mardis E.R."/>
            <person name="Wilson R.K."/>
        </authorList>
    </citation>
    <scope>NUCLEOTIDE SEQUENCE [LARGE SCALE GENOMIC DNA]</scope>
    <source>
        <strain evidence="1">DSM 15053</strain>
    </source>
</reference>
<keyword evidence="2" id="KW-1185">Reference proteome</keyword>
<gene>
    <name evidence="1" type="ORF">CLOHYLEM_05397</name>
</gene>
<sequence length="138" mass="14026">MENSKGMVIVVIDGQGGRVGSLFIERWKRQGRAQAEIIAVGTNSAATSAMLKAGADKAATGENPVVVNARKADYIVGPIGIMAADALLGEVTAVMARAVAGSGARKLLIPVNSCGFYVAGVGDHTLSELVDDAVGMIG</sequence>
<dbReference type="Pfam" id="PF12953">
    <property type="entry name" value="DUF3842"/>
    <property type="match status" value="1"/>
</dbReference>
<evidence type="ECO:0008006" key="3">
    <source>
        <dbReference type="Google" id="ProtNLM"/>
    </source>
</evidence>
<dbReference type="HOGENOM" id="CLU_130373_0_0_9"/>
<dbReference type="STRING" id="553973.CLOHYLEM_05397"/>
<reference evidence="1" key="2">
    <citation type="submission" date="2013-06" db="EMBL/GenBank/DDBJ databases">
        <title>Draft genome sequence of Clostridium hylemonae (DSM 15053).</title>
        <authorList>
            <person name="Sudarsanam P."/>
            <person name="Ley R."/>
            <person name="Guruge J."/>
            <person name="Turnbaugh P.J."/>
            <person name="Mahowald M."/>
            <person name="Liep D."/>
            <person name="Gordon J."/>
        </authorList>
    </citation>
    <scope>NUCLEOTIDE SEQUENCE</scope>
    <source>
        <strain evidence="1">DSM 15053</strain>
    </source>
</reference>
<evidence type="ECO:0000313" key="1">
    <source>
        <dbReference type="EMBL" id="EEG74733.1"/>
    </source>
</evidence>
<name>C0C005_9FIRM</name>
<proteinExistence type="predicted"/>
<accession>C0C005</accession>
<dbReference type="AlphaFoldDB" id="C0C005"/>
<evidence type="ECO:0000313" key="2">
    <source>
        <dbReference type="Proteomes" id="UP000004893"/>
    </source>
</evidence>
<comment type="caution">
    <text evidence="1">The sequence shown here is derived from an EMBL/GenBank/DDBJ whole genome shotgun (WGS) entry which is preliminary data.</text>
</comment>
<dbReference type="Proteomes" id="UP000004893">
    <property type="component" value="Unassembled WGS sequence"/>
</dbReference>
<dbReference type="InterPro" id="IPR024208">
    <property type="entry name" value="DUF3842"/>
</dbReference>